<evidence type="ECO:0000259" key="2">
    <source>
        <dbReference type="Pfam" id="PF09917"/>
    </source>
</evidence>
<dbReference type="PANTHER" id="PTHR36919:SF2">
    <property type="entry name" value="BLL6627 PROTEIN"/>
    <property type="match status" value="1"/>
</dbReference>
<dbReference type="EMBL" id="SKFH01000005">
    <property type="protein sequence ID" value="TCZ73724.1"/>
    <property type="molecule type" value="Genomic_DNA"/>
</dbReference>
<sequence length="139" mass="15735">MKRALILSLLALGFATGAFAQDGIIGKWWSPRRDGQIEIYKANGQYFGKLIWAQKSGKKDIHNPDASLRQRDVVGLNLFTNFHYDDDDGEWVDGKVYDPSSGKVYSCKLWLSEDGKVLNARGYIGFSLLGRTEKFEKVR</sequence>
<evidence type="ECO:0000313" key="4">
    <source>
        <dbReference type="Proteomes" id="UP000295164"/>
    </source>
</evidence>
<name>A0A4R4E2H6_9BACT</name>
<dbReference type="Proteomes" id="UP000295164">
    <property type="component" value="Unassembled WGS sequence"/>
</dbReference>
<comment type="caution">
    <text evidence="3">The sequence shown here is derived from an EMBL/GenBank/DDBJ whole genome shotgun (WGS) entry which is preliminary data.</text>
</comment>
<reference evidence="3 4" key="1">
    <citation type="submission" date="2019-03" db="EMBL/GenBank/DDBJ databases">
        <authorList>
            <person name="Kim M.K.M."/>
        </authorList>
    </citation>
    <scope>NUCLEOTIDE SEQUENCE [LARGE SCALE GENOMIC DNA]</scope>
    <source>
        <strain evidence="3 4">17J68-15</strain>
    </source>
</reference>
<organism evidence="3 4">
    <name type="scientific">Flaviaesturariibacter aridisoli</name>
    <dbReference type="NCBI Taxonomy" id="2545761"/>
    <lineage>
        <taxon>Bacteria</taxon>
        <taxon>Pseudomonadati</taxon>
        <taxon>Bacteroidota</taxon>
        <taxon>Chitinophagia</taxon>
        <taxon>Chitinophagales</taxon>
        <taxon>Chitinophagaceae</taxon>
        <taxon>Flaviaestuariibacter</taxon>
    </lineage>
</organism>
<evidence type="ECO:0000256" key="1">
    <source>
        <dbReference type="SAM" id="SignalP"/>
    </source>
</evidence>
<dbReference type="AlphaFoldDB" id="A0A4R4E2H6"/>
<gene>
    <name evidence="3" type="ORF">E0486_05425</name>
</gene>
<dbReference type="Pfam" id="PF09917">
    <property type="entry name" value="DUF2147"/>
    <property type="match status" value="1"/>
</dbReference>
<dbReference type="Gene3D" id="2.40.128.520">
    <property type="match status" value="1"/>
</dbReference>
<feature type="chain" id="PRO_5020752204" evidence="1">
    <location>
        <begin position="21"/>
        <end position="139"/>
    </location>
</feature>
<dbReference type="PANTHER" id="PTHR36919">
    <property type="entry name" value="BLR1215 PROTEIN"/>
    <property type="match status" value="1"/>
</dbReference>
<protein>
    <submittedName>
        <fullName evidence="3">DUF2147 domain-containing protein</fullName>
    </submittedName>
</protein>
<feature type="domain" description="DUF2147" evidence="2">
    <location>
        <begin position="26"/>
        <end position="136"/>
    </location>
</feature>
<feature type="signal peptide" evidence="1">
    <location>
        <begin position="1"/>
        <end position="20"/>
    </location>
</feature>
<dbReference type="InterPro" id="IPR019223">
    <property type="entry name" value="DUF2147"/>
</dbReference>
<evidence type="ECO:0000313" key="3">
    <source>
        <dbReference type="EMBL" id="TCZ73724.1"/>
    </source>
</evidence>
<keyword evidence="4" id="KW-1185">Reference proteome</keyword>
<proteinExistence type="predicted"/>
<dbReference type="RefSeq" id="WP_131851129.1">
    <property type="nucleotide sequence ID" value="NZ_SKFH01000005.1"/>
</dbReference>
<keyword evidence="1" id="KW-0732">Signal</keyword>
<dbReference type="OrthoDB" id="9814399at2"/>
<accession>A0A4R4E2H6</accession>